<dbReference type="SUPFAM" id="SSF46689">
    <property type="entry name" value="Homeodomain-like"/>
    <property type="match status" value="1"/>
</dbReference>
<protein>
    <submittedName>
        <fullName evidence="4">Helix-turn-helix domain-containing protein</fullName>
    </submittedName>
</protein>
<evidence type="ECO:0000313" key="5">
    <source>
        <dbReference type="Proteomes" id="UP001460202"/>
    </source>
</evidence>
<evidence type="ECO:0000259" key="3">
    <source>
        <dbReference type="PROSITE" id="PS50977"/>
    </source>
</evidence>
<dbReference type="Proteomes" id="UP001460202">
    <property type="component" value="Unassembled WGS sequence"/>
</dbReference>
<dbReference type="RefSeq" id="WP_129650425.1">
    <property type="nucleotide sequence ID" value="NZ_JBBMFL010000026.1"/>
</dbReference>
<name>A0ABV1H0N5_9BACT</name>
<comment type="caution">
    <text evidence="4">The sequence shown here is derived from an EMBL/GenBank/DDBJ whole genome shotgun (WGS) entry which is preliminary data.</text>
</comment>
<dbReference type="PROSITE" id="PS50977">
    <property type="entry name" value="HTH_TETR_2"/>
    <property type="match status" value="1"/>
</dbReference>
<reference evidence="4 5" key="1">
    <citation type="submission" date="2024-03" db="EMBL/GenBank/DDBJ databases">
        <title>Human intestinal bacterial collection.</title>
        <authorList>
            <person name="Pauvert C."/>
            <person name="Hitch T.C.A."/>
            <person name="Clavel T."/>
        </authorList>
    </citation>
    <scope>NUCLEOTIDE SEQUENCE [LARGE SCALE GENOMIC DNA]</scope>
    <source>
        <strain evidence="4 5">CLA-KB-H122</strain>
    </source>
</reference>
<dbReference type="InterPro" id="IPR050624">
    <property type="entry name" value="HTH-type_Tx_Regulator"/>
</dbReference>
<feature type="domain" description="HTH tetR-type" evidence="3">
    <location>
        <begin position="1"/>
        <end position="60"/>
    </location>
</feature>
<gene>
    <name evidence="4" type="ORF">WMO46_14855</name>
</gene>
<sequence length="196" mass="23341">MTREEILKAVFALFESEGIRSFNMRKIAERLGMDKWDLYDFFDDKRTLVSKSIEYGIQQLDDELEEICRKQVNPLEMLIRSAVVAFDTFDKMKQVFLDDVDEYPEAIDTILHEAQRIQRQQPAIFHQAVEEGYMIGDLYYKLLERFFWQNYMARNEEREEAMRVLFTVLRGAATEKGRQTIENVRKEMDLNIDSEP</sequence>
<feature type="DNA-binding region" description="H-T-H motif" evidence="2">
    <location>
        <begin position="23"/>
        <end position="42"/>
    </location>
</feature>
<proteinExistence type="predicted"/>
<dbReference type="PANTHER" id="PTHR43479:SF11">
    <property type="entry name" value="ACREF_ENVCD OPERON REPRESSOR-RELATED"/>
    <property type="match status" value="1"/>
</dbReference>
<dbReference type="PANTHER" id="PTHR43479">
    <property type="entry name" value="ACREF/ENVCD OPERON REPRESSOR-RELATED"/>
    <property type="match status" value="1"/>
</dbReference>
<evidence type="ECO:0000256" key="2">
    <source>
        <dbReference type="PROSITE-ProRule" id="PRU00335"/>
    </source>
</evidence>
<organism evidence="4 5">
    <name type="scientific">Alistipes intestinihominis</name>
    <dbReference type="NCBI Taxonomy" id="3133172"/>
    <lineage>
        <taxon>Bacteria</taxon>
        <taxon>Pseudomonadati</taxon>
        <taxon>Bacteroidota</taxon>
        <taxon>Bacteroidia</taxon>
        <taxon>Bacteroidales</taxon>
        <taxon>Rikenellaceae</taxon>
        <taxon>Alistipes</taxon>
    </lineage>
</organism>
<dbReference type="InterPro" id="IPR009057">
    <property type="entry name" value="Homeodomain-like_sf"/>
</dbReference>
<accession>A0ABV1H0N5</accession>
<dbReference type="Pfam" id="PF00440">
    <property type="entry name" value="TetR_N"/>
    <property type="match status" value="1"/>
</dbReference>
<dbReference type="Gene3D" id="1.10.357.10">
    <property type="entry name" value="Tetracycline Repressor, domain 2"/>
    <property type="match status" value="1"/>
</dbReference>
<keyword evidence="1 2" id="KW-0238">DNA-binding</keyword>
<evidence type="ECO:0000313" key="4">
    <source>
        <dbReference type="EMBL" id="MEQ2546224.1"/>
    </source>
</evidence>
<dbReference type="GeneID" id="78178849"/>
<dbReference type="InterPro" id="IPR001647">
    <property type="entry name" value="HTH_TetR"/>
</dbReference>
<dbReference type="EMBL" id="JBBMFL010000026">
    <property type="protein sequence ID" value="MEQ2546224.1"/>
    <property type="molecule type" value="Genomic_DNA"/>
</dbReference>
<keyword evidence="5" id="KW-1185">Reference proteome</keyword>
<evidence type="ECO:0000256" key="1">
    <source>
        <dbReference type="ARBA" id="ARBA00023125"/>
    </source>
</evidence>